<keyword evidence="3" id="KW-1185">Reference proteome</keyword>
<dbReference type="Gene3D" id="3.60.130.30">
    <property type="match status" value="1"/>
</dbReference>
<name>A0A9P6H3L7_9AGAM</name>
<dbReference type="EMBL" id="WIUZ02000027">
    <property type="protein sequence ID" value="KAF9777810.1"/>
    <property type="molecule type" value="Genomic_DNA"/>
</dbReference>
<reference evidence="2" key="2">
    <citation type="submission" date="2020-11" db="EMBL/GenBank/DDBJ databases">
        <authorList>
            <consortium name="DOE Joint Genome Institute"/>
            <person name="Kuo A."/>
            <person name="Miyauchi S."/>
            <person name="Kiss E."/>
            <person name="Drula E."/>
            <person name="Kohler A."/>
            <person name="Sanchez-Garcia M."/>
            <person name="Andreopoulos B."/>
            <person name="Barry K.W."/>
            <person name="Bonito G."/>
            <person name="Buee M."/>
            <person name="Carver A."/>
            <person name="Chen C."/>
            <person name="Cichocki N."/>
            <person name="Clum A."/>
            <person name="Culley D."/>
            <person name="Crous P.W."/>
            <person name="Fauchery L."/>
            <person name="Girlanda M."/>
            <person name="Hayes R."/>
            <person name="Keri Z."/>
            <person name="Labutti K."/>
            <person name="Lipzen A."/>
            <person name="Lombard V."/>
            <person name="Magnuson J."/>
            <person name="Maillard F."/>
            <person name="Morin E."/>
            <person name="Murat C."/>
            <person name="Nolan M."/>
            <person name="Ohm R."/>
            <person name="Pangilinan J."/>
            <person name="Pereira M."/>
            <person name="Perotto S."/>
            <person name="Peter M."/>
            <person name="Riley R."/>
            <person name="Sitrit Y."/>
            <person name="Stielow B."/>
            <person name="Szollosi G."/>
            <person name="Zifcakova L."/>
            <person name="Stursova M."/>
            <person name="Spatafora J.W."/>
            <person name="Tedersoo L."/>
            <person name="Vaario L.-M."/>
            <person name="Yamada A."/>
            <person name="Yan M."/>
            <person name="Wang P."/>
            <person name="Xu J."/>
            <person name="Bruns T."/>
            <person name="Baldrian P."/>
            <person name="Vilgalys R."/>
            <person name="Henrissat B."/>
            <person name="Grigoriev I.V."/>
            <person name="Hibbett D."/>
            <person name="Nagy L.G."/>
            <person name="Martin F.M."/>
        </authorList>
    </citation>
    <scope>NUCLEOTIDE SEQUENCE</scope>
    <source>
        <strain evidence="2">UH-Tt-Lm1</strain>
    </source>
</reference>
<feature type="region of interest" description="Disordered" evidence="1">
    <location>
        <begin position="22"/>
        <end position="74"/>
    </location>
</feature>
<proteinExistence type="predicted"/>
<gene>
    <name evidence="2" type="ORF">BJ322DRAFT_1114742</name>
</gene>
<organism evidence="2 3">
    <name type="scientific">Thelephora terrestris</name>
    <dbReference type="NCBI Taxonomy" id="56493"/>
    <lineage>
        <taxon>Eukaryota</taxon>
        <taxon>Fungi</taxon>
        <taxon>Dikarya</taxon>
        <taxon>Basidiomycota</taxon>
        <taxon>Agaricomycotina</taxon>
        <taxon>Agaricomycetes</taxon>
        <taxon>Thelephorales</taxon>
        <taxon>Thelephoraceae</taxon>
        <taxon>Thelephora</taxon>
    </lineage>
</organism>
<evidence type="ECO:0000313" key="2">
    <source>
        <dbReference type="EMBL" id="KAF9777810.1"/>
    </source>
</evidence>
<sequence length="381" mass="42851">MDSQGHEYDDWSREEINKAYFDDPVLTDLEEDEPSGQAPRISSPPMERKSNKEGNASTSKKKSRASTKTSNAERLRGLLRHDVGSFLKAREAPVVFDGFDLRQTVEAAGGKGPPPCNLVPELETAWLDDQPRLAVDKNGIPIVLHIPCWQRTKSLDKFNDDCAKLCETTKPTVGEDADGKWRNSKATYRQVEGELCGRIKLVTCWHAIGHSKEPPVPSSTILGSGQKFSATTEALSEFQFVAKRLNNVLEHLDPGAASQYSKLRETSMDKLPYLRAFNAVDPSYWQGRALLFNSQTPRHRDKRSPPLEWTPLHAAGTFTQGGDFRIDELNLRLRYLPGDLIFFRGWAFSHSVEGWEGGQRISAAYFTHQTVWDSFDCCLHL</sequence>
<reference evidence="2" key="1">
    <citation type="journal article" date="2020" name="Nat. Commun.">
        <title>Large-scale genome sequencing of mycorrhizal fungi provides insights into the early evolution of symbiotic traits.</title>
        <authorList>
            <person name="Miyauchi S."/>
            <person name="Kiss E."/>
            <person name="Kuo A."/>
            <person name="Drula E."/>
            <person name="Kohler A."/>
            <person name="Sanchez-Garcia M."/>
            <person name="Morin E."/>
            <person name="Andreopoulos B."/>
            <person name="Barry K.W."/>
            <person name="Bonito G."/>
            <person name="Buee M."/>
            <person name="Carver A."/>
            <person name="Chen C."/>
            <person name="Cichocki N."/>
            <person name="Clum A."/>
            <person name="Culley D."/>
            <person name="Crous P.W."/>
            <person name="Fauchery L."/>
            <person name="Girlanda M."/>
            <person name="Hayes R.D."/>
            <person name="Keri Z."/>
            <person name="LaButti K."/>
            <person name="Lipzen A."/>
            <person name="Lombard V."/>
            <person name="Magnuson J."/>
            <person name="Maillard F."/>
            <person name="Murat C."/>
            <person name="Nolan M."/>
            <person name="Ohm R.A."/>
            <person name="Pangilinan J."/>
            <person name="Pereira M.F."/>
            <person name="Perotto S."/>
            <person name="Peter M."/>
            <person name="Pfister S."/>
            <person name="Riley R."/>
            <person name="Sitrit Y."/>
            <person name="Stielow J.B."/>
            <person name="Szollosi G."/>
            <person name="Zifcakova L."/>
            <person name="Stursova M."/>
            <person name="Spatafora J.W."/>
            <person name="Tedersoo L."/>
            <person name="Vaario L.M."/>
            <person name="Yamada A."/>
            <person name="Yan M."/>
            <person name="Wang P."/>
            <person name="Xu J."/>
            <person name="Bruns T."/>
            <person name="Baldrian P."/>
            <person name="Vilgalys R."/>
            <person name="Dunand C."/>
            <person name="Henrissat B."/>
            <person name="Grigoriev I.V."/>
            <person name="Hibbett D."/>
            <person name="Nagy L.G."/>
            <person name="Martin F.M."/>
        </authorList>
    </citation>
    <scope>NUCLEOTIDE SEQUENCE</scope>
    <source>
        <strain evidence="2">UH-Tt-Lm1</strain>
    </source>
</reference>
<dbReference type="Proteomes" id="UP000736335">
    <property type="component" value="Unassembled WGS sequence"/>
</dbReference>
<comment type="caution">
    <text evidence="2">The sequence shown here is derived from an EMBL/GenBank/DDBJ whole genome shotgun (WGS) entry which is preliminary data.</text>
</comment>
<accession>A0A9P6H3L7</accession>
<evidence type="ECO:0000256" key="1">
    <source>
        <dbReference type="SAM" id="MobiDB-lite"/>
    </source>
</evidence>
<dbReference type="OrthoDB" id="3264486at2759"/>
<dbReference type="AlphaFoldDB" id="A0A9P6H3L7"/>
<evidence type="ECO:0000313" key="3">
    <source>
        <dbReference type="Proteomes" id="UP000736335"/>
    </source>
</evidence>
<protein>
    <submittedName>
        <fullName evidence="2">Uncharacterized protein</fullName>
    </submittedName>
</protein>